<name>A0A5J5J1W2_9MICO</name>
<dbReference type="Pfam" id="PF01261">
    <property type="entry name" value="AP_endonuc_2"/>
    <property type="match status" value="1"/>
</dbReference>
<dbReference type="PANTHER" id="PTHR12110:SF52">
    <property type="entry name" value="XYLOSE ISOMERASE"/>
    <property type="match status" value="1"/>
</dbReference>
<dbReference type="InterPro" id="IPR013022">
    <property type="entry name" value="Xyl_isomerase-like_TIM-brl"/>
</dbReference>
<dbReference type="EMBL" id="VYSA01000004">
    <property type="protein sequence ID" value="KAA9106087.1"/>
    <property type="molecule type" value="Genomic_DNA"/>
</dbReference>
<evidence type="ECO:0000256" key="1">
    <source>
        <dbReference type="ARBA" id="ARBA00023277"/>
    </source>
</evidence>
<comment type="caution">
    <text evidence="3">The sequence shown here is derived from an EMBL/GenBank/DDBJ whole genome shotgun (WGS) entry which is preliminary data.</text>
</comment>
<evidence type="ECO:0000313" key="4">
    <source>
        <dbReference type="Proteomes" id="UP000325827"/>
    </source>
</evidence>
<proteinExistence type="predicted"/>
<organism evidence="3 4">
    <name type="scientific">Microbacterium rhizomatis</name>
    <dbReference type="NCBI Taxonomy" id="1631477"/>
    <lineage>
        <taxon>Bacteria</taxon>
        <taxon>Bacillati</taxon>
        <taxon>Actinomycetota</taxon>
        <taxon>Actinomycetes</taxon>
        <taxon>Micrococcales</taxon>
        <taxon>Microbacteriaceae</taxon>
        <taxon>Microbacterium</taxon>
    </lineage>
</organism>
<dbReference type="InterPro" id="IPR036237">
    <property type="entry name" value="Xyl_isomerase-like_sf"/>
</dbReference>
<keyword evidence="4" id="KW-1185">Reference proteome</keyword>
<dbReference type="SUPFAM" id="SSF51658">
    <property type="entry name" value="Xylose isomerase-like"/>
    <property type="match status" value="1"/>
</dbReference>
<dbReference type="GO" id="GO:0016853">
    <property type="term" value="F:isomerase activity"/>
    <property type="evidence" value="ECO:0007669"/>
    <property type="project" value="UniProtKB-KW"/>
</dbReference>
<gene>
    <name evidence="3" type="ORF">F6B43_17075</name>
</gene>
<evidence type="ECO:0000259" key="2">
    <source>
        <dbReference type="Pfam" id="PF01261"/>
    </source>
</evidence>
<dbReference type="PANTHER" id="PTHR12110">
    <property type="entry name" value="HYDROXYPYRUVATE ISOMERASE"/>
    <property type="match status" value="1"/>
</dbReference>
<feature type="domain" description="Xylose isomerase-like TIM barrel" evidence="2">
    <location>
        <begin position="38"/>
        <end position="277"/>
    </location>
</feature>
<dbReference type="OrthoDB" id="9787068at2"/>
<dbReference type="AlphaFoldDB" id="A0A5J5J1W2"/>
<keyword evidence="1" id="KW-0119">Carbohydrate metabolism</keyword>
<dbReference type="InterPro" id="IPR050312">
    <property type="entry name" value="IolE/XylAMocC-like"/>
</dbReference>
<dbReference type="Gene3D" id="3.20.20.150">
    <property type="entry name" value="Divalent-metal-dependent TIM barrel enzymes"/>
    <property type="match status" value="1"/>
</dbReference>
<reference evidence="4" key="1">
    <citation type="submission" date="2019-09" db="EMBL/GenBank/DDBJ databases">
        <title>Mumia zhuanghuii sp. nov. isolated from the intestinal contents of plateau pika (Ochotona curzoniae) in the Qinghai-Tibet plateau of China.</title>
        <authorList>
            <person name="Tian Z."/>
        </authorList>
    </citation>
    <scope>NUCLEOTIDE SEQUENCE [LARGE SCALE GENOMIC DNA]</scope>
    <source>
        <strain evidence="4">JCM 30598</strain>
    </source>
</reference>
<protein>
    <submittedName>
        <fullName evidence="3">Sugar phosphate isomerase/epimerase</fullName>
    </submittedName>
</protein>
<keyword evidence="3" id="KW-0413">Isomerase</keyword>
<sequence>MAPRAGHAVNAPGRRVAQARLSINTVTLGNPPLLDALDAIAATGARKVGLWRETYDGMTARQAARAVADHGLQVSSLCRCVLSHDTHTMADSRRAVDDAHQLGAAVLVVLAGGLPPGSHDLAGARARVAEAFAELANVAGEAGVRLALEPLHPMFAASRSVVNTLRQALDIVEPFPGERAGVVLDTFNVWWDPELADQICRAGLGNKIAAVQIADWSRNHEHGPFLTRALPGDGIIDNLGIIAAADSAGYRGPIEVEIFNDDLWQQPPRRIAEKAMSSFFAALC</sequence>
<dbReference type="Proteomes" id="UP000325827">
    <property type="component" value="Unassembled WGS sequence"/>
</dbReference>
<evidence type="ECO:0000313" key="3">
    <source>
        <dbReference type="EMBL" id="KAA9106087.1"/>
    </source>
</evidence>
<accession>A0A5J5J1W2</accession>